<feature type="transmembrane region" description="Helical" evidence="9">
    <location>
        <begin position="89"/>
        <end position="109"/>
    </location>
</feature>
<feature type="transmembrane region" description="Helical" evidence="9">
    <location>
        <begin position="39"/>
        <end position="59"/>
    </location>
</feature>
<dbReference type="Gene3D" id="1.20.5.1030">
    <property type="entry name" value="Preprotein translocase secy subunit"/>
    <property type="match status" value="1"/>
</dbReference>
<keyword evidence="5 9" id="KW-0653">Protein transport</keyword>
<keyword evidence="3 9" id="KW-1003">Cell membrane</keyword>
<keyword evidence="4 9" id="KW-0812">Transmembrane</keyword>
<dbReference type="PROSITE" id="PS01067">
    <property type="entry name" value="SECE_SEC61G"/>
    <property type="match status" value="1"/>
</dbReference>
<evidence type="ECO:0000256" key="4">
    <source>
        <dbReference type="ARBA" id="ARBA00022692"/>
    </source>
</evidence>
<dbReference type="GO" id="GO:0009306">
    <property type="term" value="P:protein secretion"/>
    <property type="evidence" value="ECO:0007669"/>
    <property type="project" value="UniProtKB-UniRule"/>
</dbReference>
<protein>
    <recommendedName>
        <fullName evidence="9">Protein translocase subunit SecE</fullName>
    </recommendedName>
</protein>
<evidence type="ECO:0000256" key="5">
    <source>
        <dbReference type="ARBA" id="ARBA00022927"/>
    </source>
</evidence>
<dbReference type="NCBIfam" id="TIGR00964">
    <property type="entry name" value="secE_bact"/>
    <property type="match status" value="1"/>
</dbReference>
<dbReference type="GO" id="GO:0065002">
    <property type="term" value="P:intracellular protein transmembrane transport"/>
    <property type="evidence" value="ECO:0007669"/>
    <property type="project" value="UniProtKB-UniRule"/>
</dbReference>
<dbReference type="HAMAP" id="MF_00422">
    <property type="entry name" value="SecE"/>
    <property type="match status" value="1"/>
</dbReference>
<dbReference type="PANTHER" id="PTHR33910:SF1">
    <property type="entry name" value="PROTEIN TRANSLOCASE SUBUNIT SECE"/>
    <property type="match status" value="1"/>
</dbReference>
<keyword evidence="11" id="KW-1185">Reference proteome</keyword>
<feature type="transmembrane region" description="Helical" evidence="9">
    <location>
        <begin position="17"/>
        <end position="34"/>
    </location>
</feature>
<accession>A0A5M8FPH4</accession>
<dbReference type="InterPro" id="IPR001901">
    <property type="entry name" value="Translocase_SecE/Sec61-g"/>
</dbReference>
<evidence type="ECO:0000313" key="11">
    <source>
        <dbReference type="Proteomes" id="UP000322981"/>
    </source>
</evidence>
<comment type="caution">
    <text evidence="10">The sequence shown here is derived from an EMBL/GenBank/DDBJ whole genome shotgun (WGS) entry which is preliminary data.</text>
</comment>
<name>A0A5M8FPH4_9GAMM</name>
<keyword evidence="6 9" id="KW-1133">Transmembrane helix</keyword>
<gene>
    <name evidence="9 10" type="primary">secE</name>
    <name evidence="10" type="ORF">F2Q65_10770</name>
</gene>
<comment type="subunit">
    <text evidence="9">Component of the Sec protein translocase complex. Heterotrimer consisting of SecY, SecE and SecG subunits. The heterotrimers can form oligomers, although 1 heterotrimer is thought to be able to translocate proteins. Interacts with the ribosome. Interacts with SecDF, and other proteins may be involved. Interacts with SecA.</text>
</comment>
<dbReference type="GO" id="GO:0008320">
    <property type="term" value="F:protein transmembrane transporter activity"/>
    <property type="evidence" value="ECO:0007669"/>
    <property type="project" value="UniProtKB-UniRule"/>
</dbReference>
<dbReference type="Pfam" id="PF00584">
    <property type="entry name" value="SecE"/>
    <property type="match status" value="1"/>
</dbReference>
<keyword evidence="2 9" id="KW-0813">Transport</keyword>
<dbReference type="GO" id="GO:0005886">
    <property type="term" value="C:plasma membrane"/>
    <property type="evidence" value="ECO:0007669"/>
    <property type="project" value="UniProtKB-UniRule"/>
</dbReference>
<dbReference type="Proteomes" id="UP000322981">
    <property type="component" value="Unassembled WGS sequence"/>
</dbReference>
<evidence type="ECO:0000256" key="8">
    <source>
        <dbReference type="ARBA" id="ARBA00023136"/>
    </source>
</evidence>
<sequence length="125" mass="13690">MNARADTGSTGLDTAKLVVSAAIIVVGIWAFYFFASYSLLLRVVLLLALVGGAAALALMTAPGQRLWRFASDSRMEVRKVVWPTRQETLQTTLIVIVMVFLLGLLLWLFDSVLMSILRFLTGRGG</sequence>
<dbReference type="InterPro" id="IPR038379">
    <property type="entry name" value="SecE_sf"/>
</dbReference>
<organism evidence="10 11">
    <name type="scientific">Thiohalocapsa marina</name>
    <dbReference type="NCBI Taxonomy" id="424902"/>
    <lineage>
        <taxon>Bacteria</taxon>
        <taxon>Pseudomonadati</taxon>
        <taxon>Pseudomonadota</taxon>
        <taxon>Gammaproteobacteria</taxon>
        <taxon>Chromatiales</taxon>
        <taxon>Chromatiaceae</taxon>
        <taxon>Thiohalocapsa</taxon>
    </lineage>
</organism>
<keyword evidence="7 9" id="KW-0811">Translocation</keyword>
<evidence type="ECO:0000256" key="3">
    <source>
        <dbReference type="ARBA" id="ARBA00022475"/>
    </source>
</evidence>
<comment type="caution">
    <text evidence="9">Lacks conserved residue(s) required for the propagation of feature annotation.</text>
</comment>
<dbReference type="InterPro" id="IPR005807">
    <property type="entry name" value="SecE_bac"/>
</dbReference>
<dbReference type="EMBL" id="VWXX01000014">
    <property type="protein sequence ID" value="KAA6185011.1"/>
    <property type="molecule type" value="Genomic_DNA"/>
</dbReference>
<evidence type="ECO:0000313" key="10">
    <source>
        <dbReference type="EMBL" id="KAA6185011.1"/>
    </source>
</evidence>
<dbReference type="PRINTS" id="PR01650">
    <property type="entry name" value="SECETRNLCASE"/>
</dbReference>
<dbReference type="RefSeq" id="WP_150093210.1">
    <property type="nucleotide sequence ID" value="NZ_JBFUOH010000089.1"/>
</dbReference>
<dbReference type="GO" id="GO:0006605">
    <property type="term" value="P:protein targeting"/>
    <property type="evidence" value="ECO:0007669"/>
    <property type="project" value="UniProtKB-UniRule"/>
</dbReference>
<dbReference type="OrthoDB" id="9806365at2"/>
<evidence type="ECO:0000256" key="6">
    <source>
        <dbReference type="ARBA" id="ARBA00022989"/>
    </source>
</evidence>
<evidence type="ECO:0000256" key="7">
    <source>
        <dbReference type="ARBA" id="ARBA00023010"/>
    </source>
</evidence>
<comment type="similarity">
    <text evidence="9">Belongs to the SecE/SEC61-gamma family.</text>
</comment>
<dbReference type="GO" id="GO:0043952">
    <property type="term" value="P:protein transport by the Sec complex"/>
    <property type="evidence" value="ECO:0007669"/>
    <property type="project" value="UniProtKB-UniRule"/>
</dbReference>
<reference evidence="10 11" key="1">
    <citation type="submission" date="2019-09" db="EMBL/GenBank/DDBJ databases">
        <title>Whole-genome sequence of the purple sulfur bacterium Thiohalocapsa marina DSM 19078.</title>
        <authorList>
            <person name="Kyndt J.A."/>
            <person name="Meyer T.E."/>
        </authorList>
    </citation>
    <scope>NUCLEOTIDE SEQUENCE [LARGE SCALE GENOMIC DNA]</scope>
    <source>
        <strain evidence="10 11">DSM 19078</strain>
    </source>
</reference>
<comment type="function">
    <text evidence="9">Essential subunit of the Sec protein translocation channel SecYEG. Clamps together the 2 halves of SecY. May contact the channel plug during translocation.</text>
</comment>
<proteinExistence type="inferred from homology"/>
<comment type="subcellular location">
    <subcellularLocation>
        <location evidence="1">Membrane</location>
    </subcellularLocation>
</comment>
<evidence type="ECO:0000256" key="9">
    <source>
        <dbReference type="HAMAP-Rule" id="MF_00422"/>
    </source>
</evidence>
<evidence type="ECO:0000256" key="2">
    <source>
        <dbReference type="ARBA" id="ARBA00022448"/>
    </source>
</evidence>
<dbReference type="PANTHER" id="PTHR33910">
    <property type="entry name" value="PROTEIN TRANSLOCASE SUBUNIT SECE"/>
    <property type="match status" value="1"/>
</dbReference>
<keyword evidence="8 9" id="KW-0472">Membrane</keyword>
<evidence type="ECO:0000256" key="1">
    <source>
        <dbReference type="ARBA" id="ARBA00004370"/>
    </source>
</evidence>
<dbReference type="AlphaFoldDB" id="A0A5M8FPH4"/>